<feature type="binding site" evidence="5">
    <location>
        <position position="162"/>
    </location>
    <ligand>
        <name>Mg(2+)</name>
        <dbReference type="ChEBI" id="CHEBI:18420"/>
    </ligand>
</feature>
<feature type="binding site" evidence="5">
    <location>
        <position position="197"/>
    </location>
    <ligand>
        <name>Mg(2+)</name>
        <dbReference type="ChEBI" id="CHEBI:18420"/>
    </ligand>
</feature>
<organism evidence="7 8">
    <name type="scientific">Schizopora paradoxa</name>
    <dbReference type="NCBI Taxonomy" id="27342"/>
    <lineage>
        <taxon>Eukaryota</taxon>
        <taxon>Fungi</taxon>
        <taxon>Dikarya</taxon>
        <taxon>Basidiomycota</taxon>
        <taxon>Agaricomycotina</taxon>
        <taxon>Agaricomycetes</taxon>
        <taxon>Hymenochaetales</taxon>
        <taxon>Schizoporaceae</taxon>
        <taxon>Schizopora</taxon>
    </lineage>
</organism>
<dbReference type="Proteomes" id="UP000053477">
    <property type="component" value="Unassembled WGS sequence"/>
</dbReference>
<evidence type="ECO:0000313" key="8">
    <source>
        <dbReference type="Proteomes" id="UP000053477"/>
    </source>
</evidence>
<accession>A0A0H2S071</accession>
<protein>
    <submittedName>
        <fullName evidence="7">Citrate lyase beta subunit</fullName>
    </submittedName>
</protein>
<keyword evidence="3 5" id="KW-0460">Magnesium</keyword>
<feature type="binding site" evidence="4">
    <location>
        <position position="94"/>
    </location>
    <ligand>
        <name>substrate</name>
    </ligand>
</feature>
<evidence type="ECO:0000256" key="5">
    <source>
        <dbReference type="PIRSR" id="PIRSR015582-2"/>
    </source>
</evidence>
<dbReference type="GO" id="GO:0016829">
    <property type="term" value="F:lyase activity"/>
    <property type="evidence" value="ECO:0007669"/>
    <property type="project" value="UniProtKB-KW"/>
</dbReference>
<evidence type="ECO:0000259" key="6">
    <source>
        <dbReference type="Pfam" id="PF03328"/>
    </source>
</evidence>
<dbReference type="Gene3D" id="3.20.20.60">
    <property type="entry name" value="Phosphoenolpyruvate-binding domains"/>
    <property type="match status" value="1"/>
</dbReference>
<evidence type="ECO:0000313" key="7">
    <source>
        <dbReference type="EMBL" id="KLO17277.1"/>
    </source>
</evidence>
<dbReference type="InterPro" id="IPR040442">
    <property type="entry name" value="Pyrv_kinase-like_dom_sf"/>
</dbReference>
<dbReference type="PANTHER" id="PTHR32308:SF0">
    <property type="entry name" value="HPCH_HPAI ALDOLASE_CITRATE LYASE DOMAIN-CONTAINING PROTEIN"/>
    <property type="match status" value="1"/>
</dbReference>
<evidence type="ECO:0000256" key="2">
    <source>
        <dbReference type="ARBA" id="ARBA00022723"/>
    </source>
</evidence>
<evidence type="ECO:0000256" key="4">
    <source>
        <dbReference type="PIRSR" id="PIRSR015582-1"/>
    </source>
</evidence>
<dbReference type="SUPFAM" id="SSF51621">
    <property type="entry name" value="Phosphoenolpyruvate/pyruvate domain"/>
    <property type="match status" value="1"/>
</dbReference>
<dbReference type="InterPro" id="IPR011206">
    <property type="entry name" value="Citrate_lyase_beta/mcl1/mcl2"/>
</dbReference>
<reference evidence="7 8" key="1">
    <citation type="submission" date="2015-04" db="EMBL/GenBank/DDBJ databases">
        <title>Complete genome sequence of Schizopora paradoxa KUC8140, a cosmopolitan wood degrader in East Asia.</title>
        <authorList>
            <consortium name="DOE Joint Genome Institute"/>
            <person name="Min B."/>
            <person name="Park H."/>
            <person name="Jang Y."/>
            <person name="Kim J.-J."/>
            <person name="Kim K.H."/>
            <person name="Pangilinan J."/>
            <person name="Lipzen A."/>
            <person name="Riley R."/>
            <person name="Grigoriev I.V."/>
            <person name="Spatafora J.W."/>
            <person name="Choi I.-G."/>
        </authorList>
    </citation>
    <scope>NUCLEOTIDE SEQUENCE [LARGE SCALE GENOMIC DNA]</scope>
    <source>
        <strain evidence="7 8">KUC8140</strain>
    </source>
</reference>
<dbReference type="Pfam" id="PF03328">
    <property type="entry name" value="HpcH_HpaI"/>
    <property type="match status" value="1"/>
</dbReference>
<keyword evidence="8" id="KW-1185">Reference proteome</keyword>
<comment type="cofactor">
    <cofactor evidence="1">
        <name>Mg(2+)</name>
        <dbReference type="ChEBI" id="CHEBI:18420"/>
    </cofactor>
</comment>
<name>A0A0H2S071_9AGAM</name>
<dbReference type="EMBL" id="KQ085906">
    <property type="protein sequence ID" value="KLO17277.1"/>
    <property type="molecule type" value="Genomic_DNA"/>
</dbReference>
<dbReference type="InterPro" id="IPR005000">
    <property type="entry name" value="Aldolase/citrate-lyase_domain"/>
</dbReference>
<keyword evidence="2 5" id="KW-0479">Metal-binding</keyword>
<feature type="binding site" evidence="4">
    <location>
        <position position="162"/>
    </location>
    <ligand>
        <name>substrate</name>
    </ligand>
</feature>
<dbReference type="GO" id="GO:0006107">
    <property type="term" value="P:oxaloacetate metabolic process"/>
    <property type="evidence" value="ECO:0007669"/>
    <property type="project" value="TreeGrafter"/>
</dbReference>
<dbReference type="OrthoDB" id="1773at2759"/>
<dbReference type="InterPro" id="IPR015813">
    <property type="entry name" value="Pyrv/PenolPyrv_kinase-like_dom"/>
</dbReference>
<evidence type="ECO:0000256" key="1">
    <source>
        <dbReference type="ARBA" id="ARBA00001946"/>
    </source>
</evidence>
<dbReference type="GO" id="GO:0000287">
    <property type="term" value="F:magnesium ion binding"/>
    <property type="evidence" value="ECO:0007669"/>
    <property type="project" value="TreeGrafter"/>
</dbReference>
<dbReference type="AlphaFoldDB" id="A0A0H2S071"/>
<dbReference type="PIRSF" id="PIRSF015582">
    <property type="entry name" value="Cit_lyase_B"/>
    <property type="match status" value="1"/>
</dbReference>
<dbReference type="STRING" id="27342.A0A0H2S071"/>
<keyword evidence="7" id="KW-0456">Lyase</keyword>
<gene>
    <name evidence="7" type="ORF">SCHPADRAFT_846734</name>
</gene>
<evidence type="ECO:0000256" key="3">
    <source>
        <dbReference type="ARBA" id="ARBA00022842"/>
    </source>
</evidence>
<sequence>MLCRRTLPQCLNATRRCYSISSKDGKPRRSYLYVPSSSERMLQKSLETPSDVIIYDLEDSVAQAQKTTARESLSKFLTTGHSKPLPESNRIAVRLNALHTPFFEEDIRAAVQIPSVDTLVLPKINSPQDLDVVSKYITHATAWSSSSAASRKHPLRIVASIESATALFHVGDIAKWKSKNREEAGGALTALLFAAEDYCADTSIIRTKSRLELLYTRSQVVIAAKAFGLDAIDMVCVNYKDPAYLRDECEDGRRLGFDGKQAIHPSQVDIIHETFMPTEQEILRAAKIVHMMEISHQSRKGAFGLETHDGKGGKEMIDAPMLKQAQNTLRLAKAVGATITKVD</sequence>
<dbReference type="PANTHER" id="PTHR32308">
    <property type="entry name" value="LYASE BETA SUBUNIT, PUTATIVE (AFU_ORTHOLOGUE AFUA_4G13030)-RELATED"/>
    <property type="match status" value="1"/>
</dbReference>
<dbReference type="InParanoid" id="A0A0H2S071"/>
<feature type="domain" description="HpcH/HpaI aldolase/citrate lyase" evidence="6">
    <location>
        <begin position="29"/>
        <end position="265"/>
    </location>
</feature>
<proteinExistence type="predicted"/>